<keyword evidence="13" id="KW-0547">Nucleotide-binding</keyword>
<comment type="function">
    <text evidence="1">RNA-directed RNA polymerase that catalyzes the replication of viral genomic RNA. The template is composed of the viral RNA tightly encapsidated by the nucleoprotein (N). The replicase mode is dependent on intracellular N protein concentration. In this mode, the polymerase replicates the whole viral genome without recognizing transcriptional signals, and the replicated genome is not caped or polyadenylated.</text>
</comment>
<evidence type="ECO:0000256" key="14">
    <source>
        <dbReference type="ARBA" id="ARBA00022801"/>
    </source>
</evidence>
<proteinExistence type="inferred from homology"/>
<evidence type="ECO:0000256" key="12">
    <source>
        <dbReference type="ARBA" id="ARBA00022695"/>
    </source>
</evidence>
<dbReference type="GO" id="GO:0044423">
    <property type="term" value="C:virion component"/>
    <property type="evidence" value="ECO:0007669"/>
    <property type="project" value="UniProtKB-KW"/>
</dbReference>
<evidence type="ECO:0000256" key="20">
    <source>
        <dbReference type="ARBA" id="ARBA00024494"/>
    </source>
</evidence>
<evidence type="ECO:0000256" key="1">
    <source>
        <dbReference type="ARBA" id="ARBA00003132"/>
    </source>
</evidence>
<keyword evidence="11" id="KW-0949">S-adenosyl-L-methionine</keyword>
<comment type="catalytic activity">
    <reaction evidence="21">
        <text>a 5'-end (5'-triphosphoguanosine)-(2'-O-methyladenylyl)-adenylyl-cytidylyl-adenosine in mRNA + S-adenosyl-L-methionine = a 5'-end (N(7)-methyl 5'-triphosphoguanosine)-(2'-O-methyladenylyl)-adenylyl-cytidylyl-adenosine in mRNA + S-adenosyl-L-homocysteine</text>
        <dbReference type="Rhea" id="RHEA:65440"/>
        <dbReference type="Rhea" id="RHEA-COMP:16798"/>
        <dbReference type="Rhea" id="RHEA-COMP:16801"/>
        <dbReference type="ChEBI" id="CHEBI:57856"/>
        <dbReference type="ChEBI" id="CHEBI:59789"/>
        <dbReference type="ChEBI" id="CHEBI:156482"/>
        <dbReference type="ChEBI" id="CHEBI:156483"/>
    </reaction>
</comment>
<evidence type="ECO:0000256" key="17">
    <source>
        <dbReference type="ARBA" id="ARBA00022953"/>
    </source>
</evidence>
<evidence type="ECO:0000256" key="8">
    <source>
        <dbReference type="ARBA" id="ARBA00022603"/>
    </source>
</evidence>
<dbReference type="InterPro" id="IPR026890">
    <property type="entry name" value="Mononeg_mRNAcap"/>
</dbReference>
<evidence type="ECO:0000256" key="3">
    <source>
        <dbReference type="ARBA" id="ARBA00007934"/>
    </source>
</evidence>
<evidence type="ECO:0000256" key="22">
    <source>
        <dbReference type="ARBA" id="ARBA00026099"/>
    </source>
</evidence>
<dbReference type="InterPro" id="IPR039530">
    <property type="entry name" value="L_methyltransferase_rhabdo"/>
</dbReference>
<dbReference type="PROSITE" id="PS50526">
    <property type="entry name" value="RDRP_SSRNA_NEG_NONSEG"/>
    <property type="match status" value="1"/>
</dbReference>
<dbReference type="EMBL" id="MZ209674">
    <property type="protein sequence ID" value="UHK03163.1"/>
    <property type="molecule type" value="Viral_cRNA"/>
</dbReference>
<evidence type="ECO:0000256" key="24">
    <source>
        <dbReference type="ARBA" id="ARBA00030436"/>
    </source>
</evidence>
<dbReference type="InterPro" id="IPR016269">
    <property type="entry name" value="RNA-dir_pol_paramyxovirus"/>
</dbReference>
<dbReference type="PIRSF" id="PIRSF000830">
    <property type="entry name" value="RNA_pol_ParamyxoV"/>
    <property type="match status" value="1"/>
</dbReference>
<evidence type="ECO:0000256" key="21">
    <source>
        <dbReference type="ARBA" id="ARBA00024499"/>
    </source>
</evidence>
<evidence type="ECO:0000256" key="27">
    <source>
        <dbReference type="ARBA" id="ARBA00047370"/>
    </source>
</evidence>
<evidence type="ECO:0000259" key="29">
    <source>
        <dbReference type="PROSITE" id="PS50526"/>
    </source>
</evidence>
<feature type="domain" description="Mononegavirus-type SAM-dependent 2'-O-MTase" evidence="30">
    <location>
        <begin position="1877"/>
        <end position="2077"/>
    </location>
</feature>
<evidence type="ECO:0000256" key="26">
    <source>
        <dbReference type="ARBA" id="ARBA00047332"/>
    </source>
</evidence>
<name>A0A8K1XVU9_9MONO</name>
<keyword evidence="9" id="KW-0507">mRNA processing</keyword>
<evidence type="ECO:0000256" key="25">
    <source>
        <dbReference type="ARBA" id="ARBA00031012"/>
    </source>
</evidence>
<evidence type="ECO:0000256" key="7">
    <source>
        <dbReference type="ARBA" id="ARBA00022484"/>
    </source>
</evidence>
<dbReference type="EC" id="2.7.7.88" evidence="5"/>
<comment type="catalytic activity">
    <reaction evidence="20">
        <text>a 5'-end triphospho-adenylyl-adenylyl-cytidylyl-adenosine in mRNA + GDP + H(+) = a 5'-end (5'-triphosphoguanosine)-adenylyl-adenylyl-cytidylyl-adenosine in mRNA + diphosphate</text>
        <dbReference type="Rhea" id="RHEA:65436"/>
        <dbReference type="Rhea" id="RHEA-COMP:16797"/>
        <dbReference type="Rhea" id="RHEA-COMP:16799"/>
        <dbReference type="ChEBI" id="CHEBI:15378"/>
        <dbReference type="ChEBI" id="CHEBI:33019"/>
        <dbReference type="ChEBI" id="CHEBI:58189"/>
        <dbReference type="ChEBI" id="CHEBI:156484"/>
        <dbReference type="ChEBI" id="CHEBI:156503"/>
        <dbReference type="EC" id="2.7.7.88"/>
    </reaction>
</comment>
<organism evidence="31 32">
    <name type="scientific">Hangzhou cletus punctiger lispivirus 1</name>
    <dbReference type="NCBI Taxonomy" id="2905566"/>
    <lineage>
        <taxon>Viruses</taxon>
        <taxon>Riboviria</taxon>
        <taxon>Orthornavirae</taxon>
        <taxon>Negarnaviricota</taxon>
        <taxon>Haploviricotina</taxon>
        <taxon>Monjiviricetes</taxon>
        <taxon>Mononegavirales</taxon>
        <taxon>Lispiviridae</taxon>
        <taxon>Hemipvirus</taxon>
        <taxon>Hemipvirus veri</taxon>
    </lineage>
</organism>
<dbReference type="GO" id="GO:0004482">
    <property type="term" value="F:mRNA 5'-cap (guanine-N7-)-methyltransferase activity"/>
    <property type="evidence" value="ECO:0007669"/>
    <property type="project" value="InterPro"/>
</dbReference>
<evidence type="ECO:0000256" key="18">
    <source>
        <dbReference type="ARBA" id="ARBA00023042"/>
    </source>
</evidence>
<comment type="similarity">
    <text evidence="3">Belongs to the paramyxovirus L protein family.</text>
</comment>
<comment type="catalytic activity">
    <reaction evidence="27">
        <text>a 5'-end (5'-triphosphoguanosine)-adenylyl-adenylyl-cytidylyl-adenosine in mRNA + 2 S-adenosyl-L-methionine = a 5'-end (N(7)-methyl 5'-triphosphoguanosine)-(2'-O-methyladenylyl)-adenylyl-cytidylyl-adenosine in mRNA + 2 S-adenosyl-L-homocysteine + H(+)</text>
        <dbReference type="Rhea" id="RHEA:65376"/>
        <dbReference type="Rhea" id="RHEA-COMP:16797"/>
        <dbReference type="Rhea" id="RHEA-COMP:16798"/>
        <dbReference type="ChEBI" id="CHEBI:15378"/>
        <dbReference type="ChEBI" id="CHEBI:57856"/>
        <dbReference type="ChEBI" id="CHEBI:59789"/>
        <dbReference type="ChEBI" id="CHEBI:156483"/>
        <dbReference type="ChEBI" id="CHEBI:156484"/>
        <dbReference type="EC" id="2.1.1.375"/>
    </reaction>
</comment>
<dbReference type="GO" id="GO:0003968">
    <property type="term" value="F:RNA-directed RNA polymerase activity"/>
    <property type="evidence" value="ECO:0007669"/>
    <property type="project" value="UniProtKB-KW"/>
</dbReference>
<dbReference type="Pfam" id="PF14318">
    <property type="entry name" value="Mononeg_mRNAcap"/>
    <property type="match status" value="1"/>
</dbReference>
<evidence type="ECO:0000313" key="31">
    <source>
        <dbReference type="EMBL" id="UHK03163.1"/>
    </source>
</evidence>
<dbReference type="InterPro" id="IPR025786">
    <property type="entry name" value="Mononega_L_MeTrfase"/>
</dbReference>
<feature type="domain" description="RdRp catalytic" evidence="29">
    <location>
        <begin position="726"/>
        <end position="940"/>
    </location>
</feature>
<dbReference type="Pfam" id="PF00946">
    <property type="entry name" value="Mononeg_RNA_pol"/>
    <property type="match status" value="2"/>
</dbReference>
<dbReference type="GO" id="GO:0005524">
    <property type="term" value="F:ATP binding"/>
    <property type="evidence" value="ECO:0007669"/>
    <property type="project" value="UniProtKB-KW"/>
</dbReference>
<comment type="catalytic activity">
    <reaction evidence="26">
        <text>a 5'-end (5'-triphosphoguanosine)-adenylyl-adenylyl-cytidylyl-adenosine in mRNA + S-adenosyl-L-methionine = a 5'-end (5'-triphosphoguanosine)-(2'-O-methyladenylyl)-adenylyl-cytidylyl-adenosine in mRNA + S-adenosyl-L-homocysteine + H(+)</text>
        <dbReference type="Rhea" id="RHEA:65380"/>
        <dbReference type="Rhea" id="RHEA-COMP:16797"/>
        <dbReference type="Rhea" id="RHEA-COMP:16801"/>
        <dbReference type="ChEBI" id="CHEBI:15378"/>
        <dbReference type="ChEBI" id="CHEBI:57856"/>
        <dbReference type="ChEBI" id="CHEBI:59789"/>
        <dbReference type="ChEBI" id="CHEBI:156482"/>
        <dbReference type="ChEBI" id="CHEBI:156484"/>
    </reaction>
</comment>
<evidence type="ECO:0000256" key="19">
    <source>
        <dbReference type="ARBA" id="ARBA00023268"/>
    </source>
</evidence>
<keyword evidence="19" id="KW-0511">Multifunctional enzyme</keyword>
<evidence type="ECO:0000256" key="4">
    <source>
        <dbReference type="ARBA" id="ARBA00012494"/>
    </source>
</evidence>
<keyword evidence="14" id="KW-0378">Hydrolase</keyword>
<keyword evidence="17" id="KW-0693">Viral RNA replication</keyword>
<comment type="catalytic activity">
    <reaction evidence="28">
        <text>GTP + H2O = GDP + phosphate + H(+)</text>
        <dbReference type="Rhea" id="RHEA:19669"/>
        <dbReference type="ChEBI" id="CHEBI:15377"/>
        <dbReference type="ChEBI" id="CHEBI:15378"/>
        <dbReference type="ChEBI" id="CHEBI:37565"/>
        <dbReference type="ChEBI" id="CHEBI:43474"/>
        <dbReference type="ChEBI" id="CHEBI:58189"/>
    </reaction>
</comment>
<evidence type="ECO:0000313" key="32">
    <source>
        <dbReference type="Proteomes" id="UP001157384"/>
    </source>
</evidence>
<evidence type="ECO:0000256" key="11">
    <source>
        <dbReference type="ARBA" id="ARBA00022691"/>
    </source>
</evidence>
<sequence length="2311" mass="268165">MIKLIPDTVQKQVMEDIEYEYSTRREKKPFLPDLHLKSAITDDFSTSIKRVLLDSTIKHPDKKVNDLVSMLRLSLASKLNLKEDQGIDVKGIRLLAGKETVPFYPELWNKMDMRNCKPSISSRIKLAWEKLSYYFEQSKELVAQLIRSIFERLDPQSLKEELLKGVASKLKKKVHNIPKDTLNLDPLVTELSDTTHNVTDEVVSKILQLDYSESITTYFATAERWNRLRSLVIQAQAIQDTKCSFFNLFRDRDTLFHKDIILIFWGDYEVIILDINQLLMITDTINSRFLTLLSTEIYDNQTMKILPARDLVEKIYQWMDSILKLKGNDGYNILKKLESITIAVYLKKFDPLIYSHQFLTNLFQDTEKNDEIYLQQLVEILNRAENPNQLFEIYGLYRHGGHPIVDEVEGCRKMKEVARDSVEIKSKVLVETLGACKKNFILEYMSQHKHWPLIDTASTFLFLDYVKDTGDVSAIVSKSYCGYDPSSTSNADSDKLSDSPKIDKISEFLKQKRKQRKAEVISKKRTQSDKQTEVERTLRMEVDRFKDIISRKPLNLNEYRHSIPLYLWAQISFLKVFEYNDYEDFTNLLSDTAISPPRSKWTMIYNRFLLRCSHTPDYDYSRRTLINILKRNELSMAEIRETISSGKVPSDWLIVAVHSKERELKIAARLFAMMVLEMRMYFASTEKNISDTFFKYVPTQTMTNSEAELTQKLLTLTNINTKQKHLPVMISCDIEKFNMRWRQETTSPFFLFLDELFGLSNYYTYSHHFFEKVFICLASNYHPPTYLKKDYRKLEKQYSDKEEMITHSLLDSLLKKGNYEQESDTTWIGQGGGFEGLRQKGWTFIIASVLQVVEEITNYKSYIIGQGDNQFIVVLFPIDIEGVTEAQYLESYQSLITDRLSCYLDTLKTKMLGIGMKLKLEETWCSTRLLCYGKEILVDGCYTTAILKRISRSYSDVNEIYPTLSTRISSIFSTCHSVSGKSFDSIVPYVIALTLSSFMIDKEIRGDGLIKIDPKKIASTLKQKVSLVHDPLLTPTEFKIIFLLNKEIGGYPILPITEFLFRGHPDPVNSYFSTLTPQSSMEEMLKVIMYILTNYRNKIETPINYKKLIQDPTTLNWKNDHMDTGVLSNILEDNLRRLVNNKDIKILFDTADKDSTTSLINYLSSCEPFVPRVLNEIFRHSPEGSKLKYLSIFSDMKTMKEMLSAREGFAFIQSIEDQEVKLLNSIFTIVKEIKDITVNQETIALWNNSFLRSEEITNVMWDKEVKGSRIPHPLQQSIFVPIENGKCTLCDHPSDRFKEHIAYVFSSKNLEKPPESKQMDFYFKRGAFNPYLGSTTREKRSRSLINFPKGDKALLAAQSLQRIRDWVVEKGGNLDEFIKEIIESRTNIPIQTIQLASGRWYGGSIVHRFQDVITKHSCRPNTRPNLFSNIYITSDGMGIYSSGRENYNIHFQSCYLLGFSLINMLNIWDPTNETVTYHLHFPYHHAILLSDVDKLETSAVKPRCGDVSNCRLLFSTINEFVDNRIEFYFGNKKIISPSSHPLLLNDGAHWAAATIIYANLLETINPLLQMHNVKQNTEQTKCPLTIDDLMNLSLSKVMRLLGQLWYLDNLRDITQILVEEQLEPKTLIYGLLSKIPVGALRFLRSLFCHESIRDKLIAEFGWPSSSNFVVTANSIDQLFIHSMYEGAIRTRKHPTPIPFIFPHGCLRFNRWLLIYFNSLLNTSFKKDPYPLLKYIDKISTLFYKLLENNQNNVRSFLVKYNELMSTDNRLRPIGEDFPNISSCGCEPWIRDYKKPGPLKIQELPVKKIVFLTLSDIERLNSIRKRQEKLFDLVREIEPKIDTNITQETAKLSKENYDLMDAPFHFPIVKRRLTHQDRLTGLYSTAHYKYLEILRTIDKKTFSICVNLAEGAGGVAKLCAEIFNPDWIIYNSLLNLEDFLPQKALSYVPPELLNTYWHKMKKILGVNICLETGGDLNKSIVINRIVKLIQTHAKGPVLMTFDAELGNLFSPRDLFNLLGQVSNIINVLPLGSYIILKTFYYYFNTFSIIVGSLAKYYGSVRIIKPSYSSNENSEIFLIIKKKLDCPNPVVWHYFTNLDFSIFRPNLNVDSINEVNSETKSKLHISLREIGFQYNLGHALKNITNYSINLKKFFQEPMLEISNCIDFHISLIQLRFDFLGKSLINKNLTDLQRFIRLRNLKESKELEQLGETFVNLLILRSLIVTGDIDESIIHTQYSIHDQLLVGQVLPDSFLTYQEAMLENHKKHLSLIPEVLYTIQVRPDEWANKYMRHFQKIKGYLCTVNMWNEGKCKN</sequence>
<keyword evidence="16" id="KW-0946">Virion</keyword>
<dbReference type="InterPro" id="IPR014023">
    <property type="entry name" value="Mononeg_RNA_pol_cat"/>
</dbReference>
<evidence type="ECO:0000256" key="23">
    <source>
        <dbReference type="ARBA" id="ARBA00030285"/>
    </source>
</evidence>
<evidence type="ECO:0000256" key="13">
    <source>
        <dbReference type="ARBA" id="ARBA00022741"/>
    </source>
</evidence>
<evidence type="ECO:0000256" key="6">
    <source>
        <dbReference type="ARBA" id="ARBA00018602"/>
    </source>
</evidence>
<keyword evidence="12" id="KW-0548">Nucleotidyltransferase</keyword>
<gene>
    <name evidence="31" type="ORF">FCPL1_gp5</name>
</gene>
<keyword evidence="18" id="KW-0506">mRNA capping</keyword>
<evidence type="ECO:0000256" key="10">
    <source>
        <dbReference type="ARBA" id="ARBA00022679"/>
    </source>
</evidence>
<dbReference type="PROSITE" id="PS51590">
    <property type="entry name" value="SAM_MT_MNV_L"/>
    <property type="match status" value="1"/>
</dbReference>
<evidence type="ECO:0000256" key="9">
    <source>
        <dbReference type="ARBA" id="ARBA00022664"/>
    </source>
</evidence>
<reference evidence="31 32" key="1">
    <citation type="submission" date="2021-05" db="EMBL/GenBank/DDBJ databases">
        <authorList>
            <person name="Feng G."/>
        </authorList>
    </citation>
    <scope>NUCLEOTIDE SEQUENCE [LARGE SCALE GENOMIC DNA]</scope>
    <source>
        <strain evidence="31">DJCFY60</strain>
    </source>
</reference>
<comment type="subcellular location">
    <subcellularLocation>
        <location evidence="2">Virion</location>
    </subcellularLocation>
</comment>
<evidence type="ECO:0000256" key="16">
    <source>
        <dbReference type="ARBA" id="ARBA00022844"/>
    </source>
</evidence>
<protein>
    <recommendedName>
        <fullName evidence="6">RNA-directed RNA polymerase L</fullName>
        <ecNumber evidence="22">2.1.1.375</ecNumber>
        <ecNumber evidence="4">2.7.7.48</ecNumber>
        <ecNumber evidence="5">2.7.7.88</ecNumber>
    </recommendedName>
    <alternativeName>
        <fullName evidence="23">Large structural protein</fullName>
    </alternativeName>
    <alternativeName>
        <fullName evidence="25">Replicase</fullName>
    </alternativeName>
    <alternativeName>
        <fullName evidence="24">Transcriptase</fullName>
    </alternativeName>
</protein>
<evidence type="ECO:0000256" key="5">
    <source>
        <dbReference type="ARBA" id="ARBA00012582"/>
    </source>
</evidence>
<dbReference type="EC" id="2.7.7.48" evidence="4"/>
<evidence type="ECO:0000259" key="30">
    <source>
        <dbReference type="PROSITE" id="PS51590"/>
    </source>
</evidence>
<dbReference type="Pfam" id="PF14314">
    <property type="entry name" value="Methyltrans_Mon_2nd"/>
    <property type="match status" value="1"/>
</dbReference>
<keyword evidence="10" id="KW-0808">Transferase</keyword>
<evidence type="ECO:0000256" key="15">
    <source>
        <dbReference type="ARBA" id="ARBA00022840"/>
    </source>
</evidence>
<keyword evidence="15" id="KW-0067">ATP-binding</keyword>
<evidence type="ECO:0000256" key="2">
    <source>
        <dbReference type="ARBA" id="ARBA00004328"/>
    </source>
</evidence>
<keyword evidence="8" id="KW-0489">Methyltransferase</keyword>
<keyword evidence="7 31" id="KW-0696">RNA-directed RNA polymerase</keyword>
<keyword evidence="32" id="KW-1185">Reference proteome</keyword>
<evidence type="ECO:0000256" key="28">
    <source>
        <dbReference type="ARBA" id="ARBA00048548"/>
    </source>
</evidence>
<dbReference type="GO" id="GO:0016787">
    <property type="term" value="F:hydrolase activity"/>
    <property type="evidence" value="ECO:0007669"/>
    <property type="project" value="UniProtKB-KW"/>
</dbReference>
<dbReference type="EC" id="2.1.1.375" evidence="22"/>
<dbReference type="Proteomes" id="UP001157384">
    <property type="component" value="Segment"/>
</dbReference>
<accession>A0A8K1XVU9</accession>